<feature type="repeat" description="TPR" evidence="1">
    <location>
        <begin position="101"/>
        <end position="134"/>
    </location>
</feature>
<dbReference type="STRING" id="1817756.A2140_07585"/>
<name>A0A1F6SXD8_9PROT</name>
<sequence>MQLGAHYLVRGQLDIAKQHIDRALEIDPDSSAAMDRAALLYWRLRDYKLSEDYFRRAIKTDARNFAAYHNYGAFLCDRGRYDEGVLTLEKAANNLLYPYVADANVNAGVCMLRKPSVSLAEKYFREALRLNPGHTGALQQMALISYRRGQMLTARAFIQRYFKSGAHLDTPEILLLAYRVETALRDNNAAASYALRLRSKFPDADEVQQLRVKSPAKRRK</sequence>
<feature type="repeat" description="TPR" evidence="1">
    <location>
        <begin position="31"/>
        <end position="64"/>
    </location>
</feature>
<accession>A0A1F6SXD8</accession>
<dbReference type="PROSITE" id="PS50005">
    <property type="entry name" value="TPR"/>
    <property type="match status" value="3"/>
</dbReference>
<dbReference type="EMBL" id="MFSQ01000144">
    <property type="protein sequence ID" value="OGI37588.1"/>
    <property type="molecule type" value="Genomic_DNA"/>
</dbReference>
<organism evidence="2 3">
    <name type="scientific">Candidatus Muproteobacteria bacterium RBG_16_62_13</name>
    <dbReference type="NCBI Taxonomy" id="1817756"/>
    <lineage>
        <taxon>Bacteria</taxon>
        <taxon>Pseudomonadati</taxon>
        <taxon>Pseudomonadota</taxon>
        <taxon>Candidatus Muproteobacteria</taxon>
    </lineage>
</organism>
<evidence type="ECO:0000256" key="1">
    <source>
        <dbReference type="PROSITE-ProRule" id="PRU00339"/>
    </source>
</evidence>
<dbReference type="AlphaFoldDB" id="A0A1F6SXD8"/>
<dbReference type="Proteomes" id="UP000178379">
    <property type="component" value="Unassembled WGS sequence"/>
</dbReference>
<reference evidence="2 3" key="1">
    <citation type="journal article" date="2016" name="Nat. Commun.">
        <title>Thousands of microbial genomes shed light on interconnected biogeochemical processes in an aquifer system.</title>
        <authorList>
            <person name="Anantharaman K."/>
            <person name="Brown C.T."/>
            <person name="Hug L.A."/>
            <person name="Sharon I."/>
            <person name="Castelle C.J."/>
            <person name="Probst A.J."/>
            <person name="Thomas B.C."/>
            <person name="Singh A."/>
            <person name="Wilkins M.J."/>
            <person name="Karaoz U."/>
            <person name="Brodie E.L."/>
            <person name="Williams K.H."/>
            <person name="Hubbard S.S."/>
            <person name="Banfield J.F."/>
        </authorList>
    </citation>
    <scope>NUCLEOTIDE SEQUENCE [LARGE SCALE GENOMIC DNA]</scope>
</reference>
<comment type="caution">
    <text evidence="2">The sequence shown here is derived from an EMBL/GenBank/DDBJ whole genome shotgun (WGS) entry which is preliminary data.</text>
</comment>
<keyword evidence="1" id="KW-0802">TPR repeat</keyword>
<evidence type="ECO:0000313" key="3">
    <source>
        <dbReference type="Proteomes" id="UP000178379"/>
    </source>
</evidence>
<dbReference type="InterPro" id="IPR019734">
    <property type="entry name" value="TPR_rpt"/>
</dbReference>
<gene>
    <name evidence="2" type="ORF">A2140_07585</name>
</gene>
<dbReference type="NCBIfam" id="TIGR02521">
    <property type="entry name" value="type_IV_pilW"/>
    <property type="match status" value="1"/>
</dbReference>
<dbReference type="InterPro" id="IPR052943">
    <property type="entry name" value="TMTC_O-mannosyl-trnsfr"/>
</dbReference>
<dbReference type="PANTHER" id="PTHR44809:SF1">
    <property type="entry name" value="PROTEIN O-MANNOSYL-TRANSFERASE TMTC1"/>
    <property type="match status" value="1"/>
</dbReference>
<feature type="repeat" description="TPR" evidence="1">
    <location>
        <begin position="1"/>
        <end position="30"/>
    </location>
</feature>
<dbReference type="SUPFAM" id="SSF48452">
    <property type="entry name" value="TPR-like"/>
    <property type="match status" value="1"/>
</dbReference>
<dbReference type="InterPro" id="IPR013360">
    <property type="entry name" value="Pilus_4_PilW"/>
</dbReference>
<proteinExistence type="predicted"/>
<dbReference type="SMART" id="SM00028">
    <property type="entry name" value="TPR"/>
    <property type="match status" value="3"/>
</dbReference>
<dbReference type="Pfam" id="PF13432">
    <property type="entry name" value="TPR_16"/>
    <property type="match status" value="2"/>
</dbReference>
<dbReference type="PANTHER" id="PTHR44809">
    <property type="match status" value="1"/>
</dbReference>
<dbReference type="Gene3D" id="1.25.40.10">
    <property type="entry name" value="Tetratricopeptide repeat domain"/>
    <property type="match status" value="1"/>
</dbReference>
<evidence type="ECO:0000313" key="2">
    <source>
        <dbReference type="EMBL" id="OGI37588.1"/>
    </source>
</evidence>
<dbReference type="InterPro" id="IPR011990">
    <property type="entry name" value="TPR-like_helical_dom_sf"/>
</dbReference>
<protein>
    <submittedName>
        <fullName evidence="2">Type IV pilus biogenesis/stability protein PilW</fullName>
    </submittedName>
</protein>